<organism evidence="1 2">
    <name type="scientific">Seohaeicola saemankumensis</name>
    <dbReference type="NCBI Taxonomy" id="481181"/>
    <lineage>
        <taxon>Bacteria</taxon>
        <taxon>Pseudomonadati</taxon>
        <taxon>Pseudomonadota</taxon>
        <taxon>Alphaproteobacteria</taxon>
        <taxon>Rhodobacterales</taxon>
        <taxon>Roseobacteraceae</taxon>
        <taxon>Seohaeicola</taxon>
    </lineage>
</organism>
<evidence type="ECO:0000313" key="1">
    <source>
        <dbReference type="EMBL" id="MFD1194093.1"/>
    </source>
</evidence>
<evidence type="ECO:0000313" key="2">
    <source>
        <dbReference type="Proteomes" id="UP001597151"/>
    </source>
</evidence>
<evidence type="ECO:0008006" key="3">
    <source>
        <dbReference type="Google" id="ProtNLM"/>
    </source>
</evidence>
<keyword evidence="2" id="KW-1185">Reference proteome</keyword>
<name>A0ABW3TAM9_9RHOB</name>
<dbReference type="Proteomes" id="UP001597151">
    <property type="component" value="Unassembled WGS sequence"/>
</dbReference>
<dbReference type="RefSeq" id="WP_380789458.1">
    <property type="nucleotide sequence ID" value="NZ_JBHTKR010000002.1"/>
</dbReference>
<sequence length="138" mass="15504">MLEIRRTTDFQPDITALETVIDTARLRAADEVEDWPDDRLVMSECVVLDAGRVVGFGRLIWDAHLDAAPRVFDLCLLAEHRNSFVLDTLEQELIDEYAFAAEGGDIVIGRDGAEIDISRRARELHDESLGRSPGRLRA</sequence>
<gene>
    <name evidence="1" type="ORF">ACFQ3C_05380</name>
</gene>
<reference evidence="2" key="1">
    <citation type="journal article" date="2019" name="Int. J. Syst. Evol. Microbiol.">
        <title>The Global Catalogue of Microorganisms (GCM) 10K type strain sequencing project: providing services to taxonomists for standard genome sequencing and annotation.</title>
        <authorList>
            <consortium name="The Broad Institute Genomics Platform"/>
            <consortium name="The Broad Institute Genome Sequencing Center for Infectious Disease"/>
            <person name="Wu L."/>
            <person name="Ma J."/>
        </authorList>
    </citation>
    <scope>NUCLEOTIDE SEQUENCE [LARGE SCALE GENOMIC DNA]</scope>
    <source>
        <strain evidence="2">CCUG 55328</strain>
    </source>
</reference>
<accession>A0ABW3TAM9</accession>
<dbReference type="EMBL" id="JBHTKR010000002">
    <property type="protein sequence ID" value="MFD1194093.1"/>
    <property type="molecule type" value="Genomic_DNA"/>
</dbReference>
<protein>
    <recommendedName>
        <fullName evidence="3">N-acetyltransferase domain-containing protein</fullName>
    </recommendedName>
</protein>
<comment type="caution">
    <text evidence="1">The sequence shown here is derived from an EMBL/GenBank/DDBJ whole genome shotgun (WGS) entry which is preliminary data.</text>
</comment>
<proteinExistence type="predicted"/>